<keyword evidence="2" id="KW-0808">Transferase</keyword>
<accession>A0A3D9Z6B5</accession>
<dbReference type="Gene3D" id="3.90.550.10">
    <property type="entry name" value="Spore Coat Polysaccharide Biosynthesis Protein SpsA, Chain A"/>
    <property type="match status" value="1"/>
</dbReference>
<organism evidence="2 3">
    <name type="scientific">Methylovirgula ligni</name>
    <dbReference type="NCBI Taxonomy" id="569860"/>
    <lineage>
        <taxon>Bacteria</taxon>
        <taxon>Pseudomonadati</taxon>
        <taxon>Pseudomonadota</taxon>
        <taxon>Alphaproteobacteria</taxon>
        <taxon>Hyphomicrobiales</taxon>
        <taxon>Beijerinckiaceae</taxon>
        <taxon>Methylovirgula</taxon>
    </lineage>
</organism>
<dbReference type="EMBL" id="QUMO01000001">
    <property type="protein sequence ID" value="REF89079.1"/>
    <property type="molecule type" value="Genomic_DNA"/>
</dbReference>
<dbReference type="PANTHER" id="PTHR22916">
    <property type="entry name" value="GLYCOSYLTRANSFERASE"/>
    <property type="match status" value="1"/>
</dbReference>
<comment type="caution">
    <text evidence="2">The sequence shown here is derived from an EMBL/GenBank/DDBJ whole genome shotgun (WGS) entry which is preliminary data.</text>
</comment>
<dbReference type="InterPro" id="IPR001173">
    <property type="entry name" value="Glyco_trans_2-like"/>
</dbReference>
<protein>
    <submittedName>
        <fullName evidence="2">Glycosyl transferase family 2</fullName>
    </submittedName>
</protein>
<evidence type="ECO:0000313" key="2">
    <source>
        <dbReference type="EMBL" id="REF89079.1"/>
    </source>
</evidence>
<dbReference type="SUPFAM" id="SSF53448">
    <property type="entry name" value="Nucleotide-diphospho-sugar transferases"/>
    <property type="match status" value="1"/>
</dbReference>
<reference evidence="2 3" key="1">
    <citation type="submission" date="2018-08" db="EMBL/GenBank/DDBJ databases">
        <title>Genomic Encyclopedia of Type Strains, Phase IV (KMG-IV): sequencing the most valuable type-strain genomes for metagenomic binning, comparative biology and taxonomic classification.</title>
        <authorList>
            <person name="Goeker M."/>
        </authorList>
    </citation>
    <scope>NUCLEOTIDE SEQUENCE [LARGE SCALE GENOMIC DNA]</scope>
    <source>
        <strain evidence="2 3">BW863</strain>
    </source>
</reference>
<dbReference type="Proteomes" id="UP000256900">
    <property type="component" value="Unassembled WGS sequence"/>
</dbReference>
<dbReference type="Pfam" id="PF00535">
    <property type="entry name" value="Glycos_transf_2"/>
    <property type="match status" value="1"/>
</dbReference>
<keyword evidence="3" id="KW-1185">Reference proteome</keyword>
<proteinExistence type="predicted"/>
<dbReference type="InterPro" id="IPR029044">
    <property type="entry name" value="Nucleotide-diphossugar_trans"/>
</dbReference>
<feature type="domain" description="Glycosyltransferase 2-like" evidence="1">
    <location>
        <begin position="12"/>
        <end position="121"/>
    </location>
</feature>
<name>A0A3D9Z6B5_9HYPH</name>
<gene>
    <name evidence="2" type="ORF">DES32_0293</name>
</gene>
<dbReference type="AlphaFoldDB" id="A0A3D9Z6B5"/>
<dbReference type="OrthoDB" id="174925at2"/>
<evidence type="ECO:0000313" key="3">
    <source>
        <dbReference type="Proteomes" id="UP000256900"/>
    </source>
</evidence>
<dbReference type="GO" id="GO:0016758">
    <property type="term" value="F:hexosyltransferase activity"/>
    <property type="evidence" value="ECO:0007669"/>
    <property type="project" value="UniProtKB-ARBA"/>
</dbReference>
<sequence>MSFGKIQAPLVSIIVINHNYGRFLDECLMSIAHQTYPYIECIVFDNASSDNSRSVLAAAERKYAEEDGRSLFVIFSETNLDQTPGAVEAFKYANGSYIIFFDADDYMLPTCVEAHIRTMLSLRIPVGATCVDYFMSRDDELVTSTSTAGFSQAATDPGGGEPLIRSTIALPQTSKTGAELNLQPSELHAIARTRRDWPWSGTCGLCFRRETIEILFRRTPQIKQQLDAYLIGGVNCLTGSVLIDRPLVVYRHHGANAFAQHPYLANFRMYDPKAQRVAASITADEIVKTFVAVSDELAKRLEWAGLFVEAIETLSAVWSPAPRRSATVAYMREFLKTNEAALVAAFGPREYANWVARYSSHRIAWSVVADFSRSLIHAATALIPGEGHSVEKQTDRPVGTA</sequence>
<evidence type="ECO:0000259" key="1">
    <source>
        <dbReference type="Pfam" id="PF00535"/>
    </source>
</evidence>
<dbReference type="RefSeq" id="WP_115834895.1">
    <property type="nucleotide sequence ID" value="NZ_CP025086.1"/>
</dbReference>